<dbReference type="CDD" id="cd00038">
    <property type="entry name" value="CAP_ED"/>
    <property type="match status" value="2"/>
</dbReference>
<dbReference type="GO" id="GO:0030552">
    <property type="term" value="F:cAMP binding"/>
    <property type="evidence" value="ECO:0007669"/>
    <property type="project" value="UniProtKB-KW"/>
</dbReference>
<comment type="similarity">
    <text evidence="1">Belongs to the cAMP-dependent kinase regulatory chain family.</text>
</comment>
<comment type="caution">
    <text evidence="10">The sequence shown here is derived from an EMBL/GenBank/DDBJ whole genome shotgun (WGS) entry which is preliminary data.</text>
</comment>
<evidence type="ECO:0000313" key="11">
    <source>
        <dbReference type="Proteomes" id="UP001497525"/>
    </source>
</evidence>
<dbReference type="SMART" id="SM00394">
    <property type="entry name" value="RIIa"/>
    <property type="match status" value="1"/>
</dbReference>
<dbReference type="PROSITE" id="PS00889">
    <property type="entry name" value="CNMP_BINDING_2"/>
    <property type="match status" value="2"/>
</dbReference>
<name>A0AAV2TFT5_CALDB</name>
<dbReference type="Gene3D" id="1.20.890.10">
    <property type="entry name" value="cAMP-dependent protein kinase regulatory subunit, dimerization-anchoring domain"/>
    <property type="match status" value="1"/>
</dbReference>
<protein>
    <recommendedName>
        <fullName evidence="9">Cyclic nucleotide-binding domain-containing protein</fullName>
    </recommendedName>
</protein>
<dbReference type="InterPro" id="IPR000595">
    <property type="entry name" value="cNMP-bd_dom"/>
</dbReference>
<organism evidence="10 11">
    <name type="scientific">Calicophoron daubneyi</name>
    <name type="common">Rumen fluke</name>
    <name type="synonym">Paramphistomum daubneyi</name>
    <dbReference type="NCBI Taxonomy" id="300641"/>
    <lineage>
        <taxon>Eukaryota</taxon>
        <taxon>Metazoa</taxon>
        <taxon>Spiralia</taxon>
        <taxon>Lophotrochozoa</taxon>
        <taxon>Platyhelminthes</taxon>
        <taxon>Trematoda</taxon>
        <taxon>Digenea</taxon>
        <taxon>Plagiorchiida</taxon>
        <taxon>Pronocephalata</taxon>
        <taxon>Paramphistomoidea</taxon>
        <taxon>Paramphistomidae</taxon>
        <taxon>Calicophoron</taxon>
    </lineage>
</organism>
<dbReference type="InterPro" id="IPR050503">
    <property type="entry name" value="cAMP-dep_PK_reg_su-like"/>
</dbReference>
<dbReference type="InterPro" id="IPR018488">
    <property type="entry name" value="cNMP-bd_CS"/>
</dbReference>
<dbReference type="PIRSF" id="PIRSF000548">
    <property type="entry name" value="PK_regulatory"/>
    <property type="match status" value="1"/>
</dbReference>
<reference evidence="10" key="1">
    <citation type="submission" date="2024-06" db="EMBL/GenBank/DDBJ databases">
        <authorList>
            <person name="Liu X."/>
            <person name="Lenzi L."/>
            <person name="Haldenby T S."/>
            <person name="Uol C."/>
        </authorList>
    </citation>
    <scope>NUCLEOTIDE SEQUENCE</scope>
</reference>
<dbReference type="FunFam" id="2.60.120.10:FF:000017">
    <property type="entry name" value="cAMP-dependent protein kinase type II regulatory subunit"/>
    <property type="match status" value="1"/>
</dbReference>
<dbReference type="Gene3D" id="2.60.120.10">
    <property type="entry name" value="Jelly Rolls"/>
    <property type="match status" value="2"/>
</dbReference>
<dbReference type="SUPFAM" id="SSF51206">
    <property type="entry name" value="cAMP-binding domain-like"/>
    <property type="match status" value="2"/>
</dbReference>
<feature type="binding site" evidence="7">
    <location>
        <position position="222"/>
    </location>
    <ligand>
        <name>3',5'-cyclic AMP</name>
        <dbReference type="ChEBI" id="CHEBI:58165"/>
        <label>1</label>
    </ligand>
</feature>
<feature type="domain" description="Cyclic nucleotide-binding" evidence="9">
    <location>
        <begin position="152"/>
        <end position="272"/>
    </location>
</feature>
<feature type="binding site" evidence="7">
    <location>
        <position position="231"/>
    </location>
    <ligand>
        <name>3',5'-cyclic AMP</name>
        <dbReference type="ChEBI" id="CHEBI:58165"/>
        <label>1</label>
    </ligand>
</feature>
<dbReference type="InterPro" id="IPR003117">
    <property type="entry name" value="cAMP_dep_PK_reg_su_I/II_a/b"/>
</dbReference>
<evidence type="ECO:0000256" key="3">
    <source>
        <dbReference type="ARBA" id="ARBA00022566"/>
    </source>
</evidence>
<dbReference type="InterPro" id="IPR018490">
    <property type="entry name" value="cNMP-bd_dom_sf"/>
</dbReference>
<dbReference type="SUPFAM" id="SSF47391">
    <property type="entry name" value="Dimerization-anchoring domain of cAMP-dependent PK regulatory subunit"/>
    <property type="match status" value="1"/>
</dbReference>
<dbReference type="Proteomes" id="UP001497525">
    <property type="component" value="Unassembled WGS sequence"/>
</dbReference>
<evidence type="ECO:0000256" key="2">
    <source>
        <dbReference type="ARBA" id="ARBA00022553"/>
    </source>
</evidence>
<dbReference type="CDD" id="cd12099">
    <property type="entry name" value="DD_RII_PKA"/>
    <property type="match status" value="1"/>
</dbReference>
<feature type="binding site" evidence="7">
    <location>
        <position position="340"/>
    </location>
    <ligand>
        <name>3',5'-cyclic AMP</name>
        <dbReference type="ChEBI" id="CHEBI:58165"/>
        <label>2</label>
    </ligand>
</feature>
<evidence type="ECO:0000256" key="4">
    <source>
        <dbReference type="ARBA" id="ARBA00022737"/>
    </source>
</evidence>
<proteinExistence type="inferred from homology"/>
<feature type="region of interest" description="Disordered" evidence="8">
    <location>
        <begin position="67"/>
        <end position="138"/>
    </location>
</feature>
<dbReference type="GO" id="GO:0005829">
    <property type="term" value="C:cytosol"/>
    <property type="evidence" value="ECO:0007669"/>
    <property type="project" value="TreeGrafter"/>
</dbReference>
<dbReference type="EMBL" id="CAXLJL010000301">
    <property type="protein sequence ID" value="CAL5136283.1"/>
    <property type="molecule type" value="Genomic_DNA"/>
</dbReference>
<dbReference type="InterPro" id="IPR012198">
    <property type="entry name" value="cAMP_dep_PK_reg_su"/>
</dbReference>
<dbReference type="GO" id="GO:0034236">
    <property type="term" value="F:protein kinase A catalytic subunit binding"/>
    <property type="evidence" value="ECO:0007669"/>
    <property type="project" value="TreeGrafter"/>
</dbReference>
<sequence length="396" mass="44854">MQFGFDVPEGFVELLQDFTVAVLRYKPNDIYAYAADYFTRLNNQQREKAVGNKVKIFVPPVIITHQKSLDTDNDDDGDESSSGMSYSRSSGLSSESSSEAELKNVRTRRPSVAAEPYNPDSDEDDDEDDDPIFPKTDEQRAMLTDVCKKIMIFRNLEEEQLAKVVDAMFERTVTAGDRVIEQGEEGDNFYVIERGFYDVFIKDEKGNQKKVHAYENEGSFGELALMYNAPRSATVVATTDGRVWCMNRNSFRKLVLSQASHQRRAFLELLHSVQMLQPLSSYERMSLADALVKRTYQDGEYIIREGDPGTEMFFIMEGRVKVVQRDEILNELSKGDYFGELALMSDQPRAASVCAVGKTVVAVLGAESFERLLGPCLDVMQRNKEKYVVSPRQSKT</sequence>
<feature type="compositionally biased region" description="Low complexity" evidence="8">
    <location>
        <begin position="80"/>
        <end position="99"/>
    </location>
</feature>
<keyword evidence="6 7" id="KW-0114">cAMP</keyword>
<gene>
    <name evidence="10" type="ORF">CDAUBV1_LOCUS10346</name>
</gene>
<keyword evidence="2" id="KW-0597">Phosphoprotein</keyword>
<feature type="compositionally biased region" description="Acidic residues" evidence="8">
    <location>
        <begin position="120"/>
        <end position="131"/>
    </location>
</feature>
<dbReference type="PROSITE" id="PS50042">
    <property type="entry name" value="CNMP_BINDING_3"/>
    <property type="match status" value="2"/>
</dbReference>
<dbReference type="GO" id="GO:0005952">
    <property type="term" value="C:cAMP-dependent protein kinase complex"/>
    <property type="evidence" value="ECO:0007669"/>
    <property type="project" value="InterPro"/>
</dbReference>
<dbReference type="PANTHER" id="PTHR11635">
    <property type="entry name" value="CAMP-DEPENDENT PROTEIN KINASE REGULATORY CHAIN"/>
    <property type="match status" value="1"/>
</dbReference>
<evidence type="ECO:0000256" key="1">
    <source>
        <dbReference type="ARBA" id="ARBA00005753"/>
    </source>
</evidence>
<keyword evidence="3 7" id="KW-0116">cAMP-binding</keyword>
<evidence type="ECO:0000256" key="7">
    <source>
        <dbReference type="PIRSR" id="PIRSR000548-1"/>
    </source>
</evidence>
<dbReference type="Pfam" id="PF02197">
    <property type="entry name" value="RIIa"/>
    <property type="match status" value="1"/>
</dbReference>
<evidence type="ECO:0000313" key="10">
    <source>
        <dbReference type="EMBL" id="CAL5136283.1"/>
    </source>
</evidence>
<feature type="binding site" evidence="7">
    <location>
        <position position="349"/>
    </location>
    <ligand>
        <name>3',5'-cyclic AMP</name>
        <dbReference type="ChEBI" id="CHEBI:58165"/>
        <label>2</label>
    </ligand>
</feature>
<dbReference type="GO" id="GO:0004862">
    <property type="term" value="F:cAMP-dependent protein kinase inhibitor activity"/>
    <property type="evidence" value="ECO:0007669"/>
    <property type="project" value="TreeGrafter"/>
</dbReference>
<evidence type="ECO:0000256" key="6">
    <source>
        <dbReference type="ARBA" id="ARBA00023149"/>
    </source>
</evidence>
<dbReference type="PRINTS" id="PR00103">
    <property type="entry name" value="CAMPKINASE"/>
</dbReference>
<dbReference type="PROSITE" id="PS00888">
    <property type="entry name" value="CNMP_BINDING_1"/>
    <property type="match status" value="2"/>
</dbReference>
<dbReference type="Pfam" id="PF00027">
    <property type="entry name" value="cNMP_binding"/>
    <property type="match status" value="2"/>
</dbReference>
<accession>A0AAV2TFT5</accession>
<evidence type="ECO:0000256" key="5">
    <source>
        <dbReference type="ARBA" id="ARBA00022741"/>
    </source>
</evidence>
<evidence type="ECO:0000256" key="8">
    <source>
        <dbReference type="SAM" id="MobiDB-lite"/>
    </source>
</evidence>
<dbReference type="SMART" id="SM00100">
    <property type="entry name" value="cNMP"/>
    <property type="match status" value="2"/>
</dbReference>
<keyword evidence="4" id="KW-0677">Repeat</keyword>
<dbReference type="PANTHER" id="PTHR11635:SF152">
    <property type="entry name" value="CAMP-DEPENDENT PROTEIN KINASE TYPE I REGULATORY SUBUNIT-RELATED"/>
    <property type="match status" value="1"/>
</dbReference>
<dbReference type="InterPro" id="IPR014710">
    <property type="entry name" value="RmlC-like_jellyroll"/>
</dbReference>
<dbReference type="AlphaFoldDB" id="A0AAV2TFT5"/>
<feature type="domain" description="Cyclic nucleotide-binding" evidence="9">
    <location>
        <begin position="275"/>
        <end position="390"/>
    </location>
</feature>
<keyword evidence="5 7" id="KW-0547">Nucleotide-binding</keyword>
<evidence type="ECO:0000259" key="9">
    <source>
        <dbReference type="PROSITE" id="PS50042"/>
    </source>
</evidence>